<sequence>MSRGGRIRHPGVDGLAWPTRGMEHNDAHARPSRPGHPDALGWQGSPAWACPMKILMLTDVYFPRINGVSTSIESFRRALARRGHSVTLVCPAYPVGQVEEPAVVRIASRGVPGDPEDRMMRYRDLLRLGSALAEEDFDLIHVQTPFVAHQAGLAFGRRLAIPVVITYHTLFEAYLQHYVPWLPAELLRFAARRLTVRQCHRVSRVVAPSRAMREALERYGTRTPIDVIPTGLSLESFRSPEEDPDFRSRYGFAESDRLLLFVGRTAHEKNIGFLISMLPRVLAQHPEVRLVITGEGPAQVDLQRLAERTGVGDRVTFLGYLERCGPLQDAYRAAEIFVFSSRTETQGLVLLEALAMGTPVVSTAVMGTRDVLREGEGCLIASEDPEEFAERINRVLEEPALRQRLSERGKAYAERWSEDRMAAALLRCYARILPS</sequence>
<keyword evidence="5" id="KW-1185">Reference proteome</keyword>
<dbReference type="AlphaFoldDB" id="A0A291P3J9"/>
<evidence type="ECO:0000256" key="1">
    <source>
        <dbReference type="SAM" id="MobiDB-lite"/>
    </source>
</evidence>
<dbReference type="Proteomes" id="UP000219993">
    <property type="component" value="Chromosome"/>
</dbReference>
<evidence type="ECO:0000259" key="2">
    <source>
        <dbReference type="Pfam" id="PF00534"/>
    </source>
</evidence>
<name>A0A291P3J9_9GAMM</name>
<gene>
    <name evidence="4" type="ORF">BEI_0448</name>
</gene>
<dbReference type="PANTHER" id="PTHR45947">
    <property type="entry name" value="SULFOQUINOVOSYL TRANSFERASE SQD2"/>
    <property type="match status" value="1"/>
</dbReference>
<accession>A0A291P3J9</accession>
<feature type="region of interest" description="Disordered" evidence="1">
    <location>
        <begin position="1"/>
        <end position="37"/>
    </location>
</feature>
<keyword evidence="4" id="KW-0808">Transferase</keyword>
<organism evidence="4 5">
    <name type="scientific">Halomonas beimenensis</name>
    <dbReference type="NCBI Taxonomy" id="475662"/>
    <lineage>
        <taxon>Bacteria</taxon>
        <taxon>Pseudomonadati</taxon>
        <taxon>Pseudomonadota</taxon>
        <taxon>Gammaproteobacteria</taxon>
        <taxon>Oceanospirillales</taxon>
        <taxon>Halomonadaceae</taxon>
        <taxon>Halomonas</taxon>
    </lineage>
</organism>
<evidence type="ECO:0000313" key="5">
    <source>
        <dbReference type="Proteomes" id="UP000219993"/>
    </source>
</evidence>
<dbReference type="SUPFAM" id="SSF53756">
    <property type="entry name" value="UDP-Glycosyltransferase/glycogen phosphorylase"/>
    <property type="match status" value="1"/>
</dbReference>
<dbReference type="Pfam" id="PF13439">
    <property type="entry name" value="Glyco_transf_4"/>
    <property type="match status" value="1"/>
</dbReference>
<dbReference type="Pfam" id="PF00534">
    <property type="entry name" value="Glycos_transf_1"/>
    <property type="match status" value="1"/>
</dbReference>
<feature type="domain" description="Glycosyltransferase subfamily 4-like N-terminal" evidence="3">
    <location>
        <begin position="65"/>
        <end position="235"/>
    </location>
</feature>
<dbReference type="Gene3D" id="3.40.50.2000">
    <property type="entry name" value="Glycogen Phosphorylase B"/>
    <property type="match status" value="2"/>
</dbReference>
<dbReference type="PANTHER" id="PTHR45947:SF3">
    <property type="entry name" value="SULFOQUINOVOSYL TRANSFERASE SQD2"/>
    <property type="match status" value="1"/>
</dbReference>
<dbReference type="InterPro" id="IPR001296">
    <property type="entry name" value="Glyco_trans_1"/>
</dbReference>
<evidence type="ECO:0000313" key="4">
    <source>
        <dbReference type="EMBL" id="ATJ81435.1"/>
    </source>
</evidence>
<proteinExistence type="predicted"/>
<dbReference type="KEGG" id="hbe:BEI_0448"/>
<dbReference type="EMBL" id="CP021435">
    <property type="protein sequence ID" value="ATJ81435.1"/>
    <property type="molecule type" value="Genomic_DNA"/>
</dbReference>
<protein>
    <submittedName>
        <fullName evidence="4">Glycosyltransferase involved in cell wall bisynthesis</fullName>
    </submittedName>
</protein>
<dbReference type="InterPro" id="IPR028098">
    <property type="entry name" value="Glyco_trans_4-like_N"/>
</dbReference>
<reference evidence="4 5" key="1">
    <citation type="journal article" date="2017" name="Sci. Rep.">
        <title>Revealing the Saline Adaptation Strategies of the Halophilic Bacterium Halomonas beimenensis through High-throughput Omics and Transposon Mutagenesis Approaches.</title>
        <authorList>
            <person name="Chen Y.H."/>
            <person name="Lin S.S."/>
            <person name="Shyu Y.T."/>
        </authorList>
    </citation>
    <scope>NUCLEOTIDE SEQUENCE [LARGE SCALE GENOMIC DNA]</scope>
    <source>
        <strain evidence="4 5">NTU-111</strain>
    </source>
</reference>
<feature type="domain" description="Glycosyl transferase family 1" evidence="2">
    <location>
        <begin position="245"/>
        <end position="410"/>
    </location>
</feature>
<dbReference type="RefSeq" id="WP_379802129.1">
    <property type="nucleotide sequence ID" value="NZ_JBHSJU010000001.1"/>
</dbReference>
<dbReference type="InterPro" id="IPR050194">
    <property type="entry name" value="Glycosyltransferase_grp1"/>
</dbReference>
<evidence type="ECO:0000259" key="3">
    <source>
        <dbReference type="Pfam" id="PF13439"/>
    </source>
</evidence>
<dbReference type="GO" id="GO:0016757">
    <property type="term" value="F:glycosyltransferase activity"/>
    <property type="evidence" value="ECO:0007669"/>
    <property type="project" value="InterPro"/>
</dbReference>